<name>A0A915IJW8_ROMCU</name>
<feature type="compositionally biased region" description="Basic and acidic residues" evidence="1">
    <location>
        <begin position="8"/>
        <end position="20"/>
    </location>
</feature>
<sequence>MATMMSKPVDKKGEEMEKNKLGQKQNEKKKKKQKKKKEKDKKG</sequence>
<dbReference type="WBParaSite" id="nRc.2.0.1.t14472-RA">
    <property type="protein sequence ID" value="nRc.2.0.1.t14472-RA"/>
    <property type="gene ID" value="nRc.2.0.1.g14472"/>
</dbReference>
<accession>A0A915IJW8</accession>
<reference evidence="3" key="1">
    <citation type="submission" date="2022-11" db="UniProtKB">
        <authorList>
            <consortium name="WormBaseParasite"/>
        </authorList>
    </citation>
    <scope>IDENTIFICATION</scope>
</reference>
<evidence type="ECO:0000313" key="2">
    <source>
        <dbReference type="Proteomes" id="UP000887565"/>
    </source>
</evidence>
<keyword evidence="2" id="KW-1185">Reference proteome</keyword>
<protein>
    <submittedName>
        <fullName evidence="3">Uncharacterized protein</fullName>
    </submittedName>
</protein>
<feature type="region of interest" description="Disordered" evidence="1">
    <location>
        <begin position="1"/>
        <end position="43"/>
    </location>
</feature>
<proteinExistence type="predicted"/>
<organism evidence="2 3">
    <name type="scientific">Romanomermis culicivorax</name>
    <name type="common">Nematode worm</name>
    <dbReference type="NCBI Taxonomy" id="13658"/>
    <lineage>
        <taxon>Eukaryota</taxon>
        <taxon>Metazoa</taxon>
        <taxon>Ecdysozoa</taxon>
        <taxon>Nematoda</taxon>
        <taxon>Enoplea</taxon>
        <taxon>Dorylaimia</taxon>
        <taxon>Mermithida</taxon>
        <taxon>Mermithoidea</taxon>
        <taxon>Mermithidae</taxon>
        <taxon>Romanomermis</taxon>
    </lineage>
</organism>
<feature type="compositionally biased region" description="Basic residues" evidence="1">
    <location>
        <begin position="27"/>
        <end position="43"/>
    </location>
</feature>
<evidence type="ECO:0000256" key="1">
    <source>
        <dbReference type="SAM" id="MobiDB-lite"/>
    </source>
</evidence>
<dbReference type="Proteomes" id="UP000887565">
    <property type="component" value="Unplaced"/>
</dbReference>
<dbReference type="AlphaFoldDB" id="A0A915IJW8"/>
<evidence type="ECO:0000313" key="3">
    <source>
        <dbReference type="WBParaSite" id="nRc.2.0.1.t14472-RA"/>
    </source>
</evidence>